<evidence type="ECO:0000313" key="4">
    <source>
        <dbReference type="Proteomes" id="UP000441557"/>
    </source>
</evidence>
<evidence type="ECO:0000313" key="1">
    <source>
        <dbReference type="EMBL" id="CUR42121.1"/>
    </source>
</evidence>
<dbReference type="OrthoDB" id="9863913at2"/>
<dbReference type="EMBL" id="LN887662">
    <property type="protein sequence ID" value="CUR42121.1"/>
    <property type="molecule type" value="Genomic_DNA"/>
</dbReference>
<dbReference type="Proteomes" id="UP000441557">
    <property type="component" value="Unassembled WGS sequence"/>
</dbReference>
<sequence length="57" mass="6399">MMSDELAEVEYFRYGVAQVNLIPSGRKVKVIIPDEKADNIEVGGIYSISDDYQTLDC</sequence>
<reference evidence="1" key="2">
    <citation type="submission" date="2015-10" db="EMBL/GenBank/DDBJ databases">
        <authorList>
            <person name="Gilbert D.G."/>
        </authorList>
    </citation>
    <scope>NUCLEOTIDE SEQUENCE [LARGE SCALE GENOMIC DNA]</scope>
    <source>
        <strain evidence="1">20-2</strain>
    </source>
</reference>
<dbReference type="AlphaFoldDB" id="A0A0U5JW73"/>
<dbReference type="Proteomes" id="UP000235484">
    <property type="component" value="Unassembled WGS sequence"/>
</dbReference>
<accession>A0A0U5JW73</accession>
<evidence type="ECO:0000313" key="2">
    <source>
        <dbReference type="EMBL" id="MRG83238.1"/>
    </source>
</evidence>
<reference evidence="3" key="1">
    <citation type="submission" date="2015-10" db="EMBL/GenBank/DDBJ databases">
        <authorList>
            <person name="Crossman L.C."/>
        </authorList>
    </citation>
    <scope>NUCLEOTIDE SEQUENCE [LARGE SCALE GENOMIC DNA]</scope>
    <source>
        <strain evidence="3">20-2</strain>
    </source>
</reference>
<organism evidence="1 3">
    <name type="scientific">Limosilactobacillus reuteri</name>
    <name type="common">Lactobacillus reuteri</name>
    <dbReference type="NCBI Taxonomy" id="1598"/>
    <lineage>
        <taxon>Bacteria</taxon>
        <taxon>Bacillati</taxon>
        <taxon>Bacillota</taxon>
        <taxon>Bacilli</taxon>
        <taxon>Lactobacillales</taxon>
        <taxon>Lactobacillaceae</taxon>
        <taxon>Limosilactobacillus</taxon>
    </lineage>
</organism>
<dbReference type="RefSeq" id="WP_153706031.1">
    <property type="nucleotide sequence ID" value="NZ_CP014786.1"/>
</dbReference>
<reference evidence="2 4" key="3">
    <citation type="submission" date="2019-11" db="EMBL/GenBank/DDBJ databases">
        <title>Draft genome sequence of 12 host-associated Lactobacillus reuteri rodent strains.</title>
        <authorList>
            <person name="Zhang S."/>
            <person name="Ozcam M."/>
            <person name="Van Pijkeren J.P."/>
        </authorList>
    </citation>
    <scope>NUCLEOTIDE SEQUENCE [LARGE SCALE GENOMIC DNA]</scope>
    <source>
        <strain evidence="2 4">L1604-1</strain>
    </source>
</reference>
<proteinExistence type="predicted"/>
<name>A0A0U5JW73_LIMRT</name>
<dbReference type="EMBL" id="WJMZ01000002">
    <property type="protein sequence ID" value="MRG83238.1"/>
    <property type="molecule type" value="Genomic_DNA"/>
</dbReference>
<protein>
    <submittedName>
        <fullName evidence="1">Uncharacterized protein</fullName>
    </submittedName>
</protein>
<evidence type="ECO:0000313" key="3">
    <source>
        <dbReference type="Proteomes" id="UP000235484"/>
    </source>
</evidence>
<gene>
    <name evidence="2" type="ORF">GIX80_02345</name>
    <name evidence="1" type="ORF">LRLP16767_LR202_01905</name>
</gene>